<proteinExistence type="predicted"/>
<gene>
    <name evidence="2" type="ORF">ACAOBT_LOCUS14234</name>
</gene>
<reference evidence="2" key="1">
    <citation type="submission" date="2022-03" db="EMBL/GenBank/DDBJ databases">
        <authorList>
            <person name="Sayadi A."/>
        </authorList>
    </citation>
    <scope>NUCLEOTIDE SEQUENCE</scope>
</reference>
<organism evidence="2 3">
    <name type="scientific">Acanthoscelides obtectus</name>
    <name type="common">Bean weevil</name>
    <name type="synonym">Bruchus obtectus</name>
    <dbReference type="NCBI Taxonomy" id="200917"/>
    <lineage>
        <taxon>Eukaryota</taxon>
        <taxon>Metazoa</taxon>
        <taxon>Ecdysozoa</taxon>
        <taxon>Arthropoda</taxon>
        <taxon>Hexapoda</taxon>
        <taxon>Insecta</taxon>
        <taxon>Pterygota</taxon>
        <taxon>Neoptera</taxon>
        <taxon>Endopterygota</taxon>
        <taxon>Coleoptera</taxon>
        <taxon>Polyphaga</taxon>
        <taxon>Cucujiformia</taxon>
        <taxon>Chrysomeloidea</taxon>
        <taxon>Chrysomelidae</taxon>
        <taxon>Bruchinae</taxon>
        <taxon>Bruchini</taxon>
        <taxon>Acanthoscelides</taxon>
    </lineage>
</organism>
<protein>
    <submittedName>
        <fullName evidence="2">Uncharacterized protein</fullName>
    </submittedName>
</protein>
<name>A0A9P0KSL4_ACAOB</name>
<evidence type="ECO:0000256" key="1">
    <source>
        <dbReference type="SAM" id="MobiDB-lite"/>
    </source>
</evidence>
<comment type="caution">
    <text evidence="2">The sequence shown here is derived from an EMBL/GenBank/DDBJ whole genome shotgun (WGS) entry which is preliminary data.</text>
</comment>
<dbReference type="Proteomes" id="UP001152888">
    <property type="component" value="Unassembled WGS sequence"/>
</dbReference>
<feature type="region of interest" description="Disordered" evidence="1">
    <location>
        <begin position="63"/>
        <end position="85"/>
    </location>
</feature>
<dbReference type="OrthoDB" id="6717908at2759"/>
<accession>A0A9P0KSL4</accession>
<dbReference type="AlphaFoldDB" id="A0A9P0KSL4"/>
<sequence length="85" mass="9169">MALTRKDKIIALLPPASSDLSDTSEDEEFPGKLFDMIRGSNSESSEAPSIPDEAVAVMEDIMNDLSNTNDASPDEATRVVQNTPE</sequence>
<dbReference type="EMBL" id="CAKOFQ010006901">
    <property type="protein sequence ID" value="CAH1980906.1"/>
    <property type="molecule type" value="Genomic_DNA"/>
</dbReference>
<evidence type="ECO:0000313" key="2">
    <source>
        <dbReference type="EMBL" id="CAH1980906.1"/>
    </source>
</evidence>
<keyword evidence="3" id="KW-1185">Reference proteome</keyword>
<evidence type="ECO:0000313" key="3">
    <source>
        <dbReference type="Proteomes" id="UP001152888"/>
    </source>
</evidence>